<gene>
    <name evidence="3" type="ORF">DDZ16_02545</name>
</gene>
<dbReference type="EMBL" id="QEWP01000001">
    <property type="protein sequence ID" value="PWE01384.1"/>
    <property type="molecule type" value="Genomic_DNA"/>
</dbReference>
<dbReference type="OrthoDB" id="926075at2"/>
<protein>
    <recommendedName>
        <fullName evidence="2">Fibronectin type-III domain-containing protein</fullName>
    </recommendedName>
</protein>
<dbReference type="Pfam" id="PF00041">
    <property type="entry name" value="fn3"/>
    <property type="match status" value="2"/>
</dbReference>
<name>A0A2U2BE82_9BACT</name>
<evidence type="ECO:0000313" key="3">
    <source>
        <dbReference type="EMBL" id="PWE01384.1"/>
    </source>
</evidence>
<evidence type="ECO:0000256" key="1">
    <source>
        <dbReference type="ARBA" id="ARBA00022737"/>
    </source>
</evidence>
<dbReference type="InterPro" id="IPR013783">
    <property type="entry name" value="Ig-like_fold"/>
</dbReference>
<dbReference type="SUPFAM" id="SSF51445">
    <property type="entry name" value="(Trans)glycosidases"/>
    <property type="match status" value="1"/>
</dbReference>
<dbReference type="RefSeq" id="WP_109262834.1">
    <property type="nucleotide sequence ID" value="NZ_QEWP01000001.1"/>
</dbReference>
<dbReference type="InterPro" id="IPR017853">
    <property type="entry name" value="GH"/>
</dbReference>
<keyword evidence="4" id="KW-1185">Reference proteome</keyword>
<dbReference type="PANTHER" id="PTHR46708:SF2">
    <property type="entry name" value="FIBRONECTIN TYPE-III DOMAIN-CONTAINING PROTEIN"/>
    <property type="match status" value="1"/>
</dbReference>
<dbReference type="Gene3D" id="3.20.20.80">
    <property type="entry name" value="Glycosidases"/>
    <property type="match status" value="1"/>
</dbReference>
<dbReference type="AlphaFoldDB" id="A0A2U2BE82"/>
<accession>A0A2U2BE82</accession>
<comment type="caution">
    <text evidence="3">The sequence shown here is derived from an EMBL/GenBank/DDBJ whole genome shotgun (WGS) entry which is preliminary data.</text>
</comment>
<feature type="domain" description="Fibronectin type-III" evidence="2">
    <location>
        <begin position="587"/>
        <end position="675"/>
    </location>
</feature>
<organism evidence="3 4">
    <name type="scientific">Marinilabilia rubra</name>
    <dbReference type="NCBI Taxonomy" id="2162893"/>
    <lineage>
        <taxon>Bacteria</taxon>
        <taxon>Pseudomonadati</taxon>
        <taxon>Bacteroidota</taxon>
        <taxon>Bacteroidia</taxon>
        <taxon>Marinilabiliales</taxon>
        <taxon>Marinilabiliaceae</taxon>
        <taxon>Marinilabilia</taxon>
    </lineage>
</organism>
<evidence type="ECO:0000313" key="4">
    <source>
        <dbReference type="Proteomes" id="UP000244956"/>
    </source>
</evidence>
<proteinExistence type="predicted"/>
<dbReference type="SMART" id="SM00060">
    <property type="entry name" value="FN3"/>
    <property type="match status" value="3"/>
</dbReference>
<evidence type="ECO:0000259" key="2">
    <source>
        <dbReference type="PROSITE" id="PS50853"/>
    </source>
</evidence>
<feature type="domain" description="Fibronectin type-III" evidence="2">
    <location>
        <begin position="498"/>
        <end position="586"/>
    </location>
</feature>
<dbReference type="InterPro" id="IPR050991">
    <property type="entry name" value="ECM_Regulatory_Proteins"/>
</dbReference>
<dbReference type="InterPro" id="IPR036116">
    <property type="entry name" value="FN3_sf"/>
</dbReference>
<dbReference type="CDD" id="cd00063">
    <property type="entry name" value="FN3"/>
    <property type="match status" value="3"/>
</dbReference>
<dbReference type="Proteomes" id="UP000244956">
    <property type="component" value="Unassembled WGS sequence"/>
</dbReference>
<dbReference type="InterPro" id="IPR003961">
    <property type="entry name" value="FN3_dom"/>
</dbReference>
<sequence length="870" mass="99194">MDHRLYFLRQVVFLALFTICFSLNAGNQSHKTGFLRIQTESGREIEQGVSGFNVRIADSPWNYTHPEFRNAVHTLKPGWLRYFSGTMGDAFNSATGLYDKDYAWMFDKQDQYFRGYAFTDVKGPHRIVDLYDLLGEVGGKLVVTINGFSETPEVAGELARFCKNNNIKVEVWQFCNEPYFYVPHRDRFWWNDGYDYALKMKPYAEAIREVFPDAKLALNYTWDGIWGFMKEIHKYQEKNGAYWDVFSKHSYAPHIGGKESFQNAYKRGNTRIISATSSKAMDNIEAYTREDVPMLITEFGVWNRPLNGIYSGIYYVEYTLRQLQHSNAFLIGSHEISNKYVPEKNLNKVVLDAYYSGKEIDTDTLKTGGTLNYDGKGVKIMHEATNNSDFTWDVEVNGAPLVEGLKNKEVSGVYARAFKGVEGHNYLVVTNRSGEDCFFDVWLGDETLEVDMERTFMASEKAQNKDFDIKTDHVNSNNVEIPAYSVVLLKWESKEKTAPSKSRIYKSSVVEDGIELKWWKRNSADKYEVFAGESSDNLKKVHSVEDGSNSYVVKGLKPDTKYYFAIESINRNGHSGLSETVSLTYEKPEKPEIFKVARRDTTITVMWKSVPDASGYKVRIKPEEGNEIVYDAENVFGYRISGLNYDEEYSVSVSAYNGLGQGDYSPVQTVICKEFLPIPPRNISAKETPKGSIALQWVHQDTINPGVKYRLFRGTDPSNMKMIKEEISGNHYLDESVKHDRKYFYTVKSYNDAGECNFHPNIATVISNDEIVSIEIVNIEKTEAAFKIEVSFENVKTDGNVEYGVALSDISYLNVEEDIFKTSEVSGNSYTIEIPFSELKKGRTYAIRGVIFTNGSPVYSLPPHKNISVE</sequence>
<reference evidence="3 4" key="1">
    <citation type="submission" date="2018-05" db="EMBL/GenBank/DDBJ databases">
        <title>Marinilabilia rubrum sp. nov., isolated from saltern sediment.</title>
        <authorList>
            <person name="Zhang R."/>
        </authorList>
    </citation>
    <scope>NUCLEOTIDE SEQUENCE [LARGE SCALE GENOMIC DNA]</scope>
    <source>
        <strain evidence="3 4">WTE16</strain>
    </source>
</reference>
<feature type="domain" description="Fibronectin type-III" evidence="2">
    <location>
        <begin position="679"/>
        <end position="770"/>
    </location>
</feature>
<dbReference type="PROSITE" id="PS50853">
    <property type="entry name" value="FN3"/>
    <property type="match status" value="3"/>
</dbReference>
<keyword evidence="1" id="KW-0677">Repeat</keyword>
<dbReference type="SUPFAM" id="SSF49265">
    <property type="entry name" value="Fibronectin type III"/>
    <property type="match status" value="2"/>
</dbReference>
<dbReference type="PANTHER" id="PTHR46708">
    <property type="entry name" value="TENASCIN"/>
    <property type="match status" value="1"/>
</dbReference>
<dbReference type="Gene3D" id="2.60.40.10">
    <property type="entry name" value="Immunoglobulins"/>
    <property type="match status" value="3"/>
</dbReference>